<dbReference type="Pfam" id="PF11989">
    <property type="entry name" value="Dsl1_C"/>
    <property type="match status" value="1"/>
</dbReference>
<dbReference type="EMBL" id="JAHLUX010000009">
    <property type="protein sequence ID" value="KAG7816931.1"/>
    <property type="molecule type" value="Genomic_DNA"/>
</dbReference>
<evidence type="ECO:0000256" key="1">
    <source>
        <dbReference type="SAM" id="MobiDB-lite"/>
    </source>
</evidence>
<evidence type="ECO:0000313" key="4">
    <source>
        <dbReference type="Proteomes" id="UP001196530"/>
    </source>
</evidence>
<dbReference type="Proteomes" id="UP001196530">
    <property type="component" value="Unassembled WGS sequence"/>
</dbReference>
<protein>
    <recommendedName>
        <fullName evidence="2">Retrograde transport protein Dsl1 C-terminal domain-containing protein</fullName>
    </recommendedName>
</protein>
<dbReference type="Gene3D" id="1.10.357.150">
    <property type="match status" value="1"/>
</dbReference>
<feature type="compositionally biased region" description="Acidic residues" evidence="1">
    <location>
        <begin position="344"/>
        <end position="363"/>
    </location>
</feature>
<dbReference type="GeneID" id="66128446"/>
<comment type="caution">
    <text evidence="3">The sequence shown here is derived from an EMBL/GenBank/DDBJ whole genome shotgun (WGS) entry which is preliminary data.</text>
</comment>
<gene>
    <name evidence="3" type="ORF">KL928_004395</name>
</gene>
<dbReference type="RefSeq" id="XP_043058462.1">
    <property type="nucleotide sequence ID" value="XM_043205088.1"/>
</dbReference>
<name>A0AAN6I411_PICAN</name>
<feature type="region of interest" description="Disordered" evidence="1">
    <location>
        <begin position="340"/>
        <end position="375"/>
    </location>
</feature>
<feature type="domain" description="Retrograde transport protein Dsl1 C-terminal" evidence="2">
    <location>
        <begin position="598"/>
        <end position="685"/>
    </location>
</feature>
<evidence type="ECO:0000313" key="3">
    <source>
        <dbReference type="EMBL" id="KAG7816931.1"/>
    </source>
</evidence>
<reference evidence="3" key="1">
    <citation type="journal article" date="2021" name="G3 (Bethesda)">
        <title>Genomic diversity, chromosomal rearrangements, and interspecies hybridization in the ogataea polymorpha species complex.</title>
        <authorList>
            <person name="Hanson S.J."/>
            <person name="Cinneide E.O."/>
            <person name="Salzberg L.I."/>
            <person name="Wolfe K.H."/>
            <person name="McGowan J."/>
            <person name="Fitzpatrick D.A."/>
            <person name="Matlin K."/>
        </authorList>
    </citation>
    <scope>NUCLEOTIDE SEQUENCE</scope>
    <source>
        <strain evidence="3">61-244</strain>
    </source>
</reference>
<dbReference type="InterPro" id="IPR021876">
    <property type="entry name" value="Dsl1_C"/>
</dbReference>
<dbReference type="AlphaFoldDB" id="A0AAN6I411"/>
<accession>A0AAN6I411</accession>
<organism evidence="3 4">
    <name type="scientific">Pichia angusta</name>
    <name type="common">Yeast</name>
    <name type="synonym">Hansenula polymorpha</name>
    <dbReference type="NCBI Taxonomy" id="870730"/>
    <lineage>
        <taxon>Eukaryota</taxon>
        <taxon>Fungi</taxon>
        <taxon>Dikarya</taxon>
        <taxon>Ascomycota</taxon>
        <taxon>Saccharomycotina</taxon>
        <taxon>Pichiomycetes</taxon>
        <taxon>Pichiales</taxon>
        <taxon>Pichiaceae</taxon>
        <taxon>Ogataea</taxon>
    </lineage>
</organism>
<evidence type="ECO:0000259" key="2">
    <source>
        <dbReference type="Pfam" id="PF11989"/>
    </source>
</evidence>
<dbReference type="InterPro" id="IPR046362">
    <property type="entry name" value="Zw10/DSL1_C_sf"/>
</dbReference>
<proteinExistence type="predicted"/>
<sequence length="686" mass="78615">MESISAALHSYIRGYDRDRLSRELERAEGPVDMGAVQFKASDYLQQLECCNLLWVIRGLITELSESLSDEVVFDSAVSNYKKLLGKVKELKEMIAGEAIIVTEINKQTQEFGVRIKQEMVSLLSKYLDFQDGSLRYNNKHNDVTFLEYLSWSYEFCALVEDEFLHHFGFNRLFGRELSANLGRANKLSYDGEQIVLEFGSQTTFSGFLQSIENTINFFNLFMDHNRNGEKYHLGAVKVNVSRLLMAALKERIFDSANIYSLILSKYGAGDSKTIGQLQVISELLAQDGWSRDGTCDLEFWIDDLVSYWVETLVDKKIDEIKEMAISGEFEKLEKEELCEKEAAPADEDDWNDEWDKDWDDNPDTPESPTKVAEDDGWDAWNEDWKDDKNDLGVKSLSTNSKSSNVSATVKYSSVCSWMKNLVADYYNNYEQLKSKAQSVENAEHLFKINIKKLVVCYFMVVSESYSGWVSFYTDYSKIVDDLAVKYSVNLESCHALKQRFRIRHVQQYLETIFKTIRPHEDVLFHDNGYENSVRARHSKALLRELDEVFGEINKAYVNGTGVNNVLVHEVASSMVTQVSGYLSQMLVSRSSIDSEESQILSDTLAGFLRLLVPSELPELRKIQSYQKLEQVKLVLDSGLREILDSFYDAKFFELATSELIGLVRSLFVDSSLRQSVIDEILEMRSN</sequence>